<proteinExistence type="predicted"/>
<evidence type="ECO:0000256" key="1">
    <source>
        <dbReference type="ARBA" id="ARBA00001961"/>
    </source>
</evidence>
<protein>
    <submittedName>
        <fullName evidence="9">Plod3 protein</fullName>
    </submittedName>
    <submittedName>
        <fullName evidence="11">Procollagen-lysine,2-oxoglutarate 5-dioxygenase 3</fullName>
    </submittedName>
</protein>
<dbReference type="SMART" id="SM00702">
    <property type="entry name" value="P4Hc"/>
    <property type="match status" value="1"/>
</dbReference>
<dbReference type="PROSITE" id="PS51471">
    <property type="entry name" value="FE2OG_OXY"/>
    <property type="match status" value="1"/>
</dbReference>
<evidence type="ECO:0000259" key="8">
    <source>
        <dbReference type="PROSITE" id="PS51471"/>
    </source>
</evidence>
<reference evidence="9" key="1">
    <citation type="submission" date="2015-01" db="EMBL/GenBank/DDBJ databases">
        <title>Transcriptome Assembly of Fopius arisanus.</title>
        <authorList>
            <person name="Geib S."/>
        </authorList>
    </citation>
    <scope>NUCLEOTIDE SEQUENCE</scope>
</reference>
<evidence type="ECO:0000313" key="10">
    <source>
        <dbReference type="Proteomes" id="UP000694866"/>
    </source>
</evidence>
<dbReference type="InterPro" id="IPR057589">
    <property type="entry name" value="GT_PLOD"/>
</dbReference>
<dbReference type="OrthoDB" id="69177at2759"/>
<dbReference type="EMBL" id="GBYB01002658">
    <property type="protein sequence ID" value="JAG72425.1"/>
    <property type="molecule type" value="Transcribed_RNA"/>
</dbReference>
<dbReference type="GO" id="GO:0005506">
    <property type="term" value="F:iron ion binding"/>
    <property type="evidence" value="ECO:0007669"/>
    <property type="project" value="InterPro"/>
</dbReference>
<evidence type="ECO:0000256" key="4">
    <source>
        <dbReference type="ARBA" id="ARBA00022964"/>
    </source>
</evidence>
<dbReference type="RefSeq" id="XP_011313208.1">
    <property type="nucleotide sequence ID" value="XM_011314906.1"/>
</dbReference>
<evidence type="ECO:0000256" key="6">
    <source>
        <dbReference type="ARBA" id="ARBA00023004"/>
    </source>
</evidence>
<keyword evidence="5" id="KW-0560">Oxidoreductase</keyword>
<sequence length="730" mass="84712">MASWWVLYGCIIIVCGCIEVTVQEKDTDILVFTVASNQTDGFKRYLRSAKVQGFEGKIRVLGVGQPWKGGNMKSVGGAYKINLLKRALKEFKDDTQRIILMTDGYDVIFLAPLEAIISRFKLFGARILFSAEGFCWPNKSLASQYPAITRGEPYLNSGGFIGYASNIYSVLMSFPVTDTDDDQLFYTKIYLNPAFRKKHNMKLDHESEIFQNLYGAVDKVELRFNGNEAYLQNTAYDTVPMIVHGNGHSKVILNSLGNYLASAWSAEQGCLNCWDGTVELFNEQPETYPPILIAIFVDRPTPFLQEFFHKIYHQAYPKSKLHLFIYNSETHHDYVVEEFTENSGNEYKSVKIVTASDRIGLPQAKMLAMDYCLQKECSGYFSIDSVAHLDNEHTLKLLVEQQRGIVGPLLVRQEQTWSNFWGAIADNGYYARSADYMEIIQNKRKGLWNVPYITHCYLINVTLLNNFETRPVYTIDGTEPDMAFAITNRYRDIFMYVNNRLEFGHLINPETYDLRRTNPDIYEISSNKLDWQKRYIHDNYNDNFNVDHKPIQPCPDVFWFPIVNLRFCREFIEIMETYGQWSDGSNQDFRLQGGYENVPTRDIHMNQVDYERQWLYFLKEYVRPLQELVFIGYFHDPPRSLMNFVVRYKPEEQPALRPHHDSSTYTINIALNQVGVDYEGGGCRFLRYNCSVTDTKPGWMLMHPGRLTHYHEGLRVVKGTRYIMISFIDP</sequence>
<reference evidence="11" key="2">
    <citation type="submission" date="2025-04" db="UniProtKB">
        <authorList>
            <consortium name="RefSeq"/>
        </authorList>
    </citation>
    <scope>IDENTIFICATION</scope>
</reference>
<accession>A0A0C9PND8</accession>
<dbReference type="PANTHER" id="PTHR10730:SF45">
    <property type="entry name" value="PROCOLLAGEN-LYSINE,2-OXOGLUTARATE 5-DIOXYGENASE"/>
    <property type="match status" value="1"/>
</dbReference>
<dbReference type="GO" id="GO:0008475">
    <property type="term" value="F:procollagen-lysine 5-dioxygenase activity"/>
    <property type="evidence" value="ECO:0007669"/>
    <property type="project" value="TreeGrafter"/>
</dbReference>
<dbReference type="Pfam" id="PF03171">
    <property type="entry name" value="2OG-FeII_Oxy"/>
    <property type="match status" value="1"/>
</dbReference>
<dbReference type="Pfam" id="PF25342">
    <property type="entry name" value="GT_PLOD"/>
    <property type="match status" value="1"/>
</dbReference>
<feature type="domain" description="Fe2OG dioxygenase" evidence="8">
    <location>
        <begin position="637"/>
        <end position="730"/>
    </location>
</feature>
<keyword evidence="10" id="KW-1185">Reference proteome</keyword>
<dbReference type="AlphaFoldDB" id="A0A0C9PND8"/>
<evidence type="ECO:0000313" key="9">
    <source>
        <dbReference type="EMBL" id="JAG72425.1"/>
    </source>
</evidence>
<dbReference type="Gene3D" id="2.60.120.620">
    <property type="entry name" value="q2cbj1_9rhob like domain"/>
    <property type="match status" value="1"/>
</dbReference>
<comment type="cofactor">
    <cofactor evidence="1">
        <name>L-ascorbate</name>
        <dbReference type="ChEBI" id="CHEBI:38290"/>
    </cofactor>
</comment>
<dbReference type="InterPro" id="IPR044861">
    <property type="entry name" value="IPNS-like_FE2OG_OXY"/>
</dbReference>
<keyword evidence="4" id="KW-0223">Dioxygenase</keyword>
<evidence type="ECO:0000256" key="7">
    <source>
        <dbReference type="ARBA" id="ARBA00023180"/>
    </source>
</evidence>
<dbReference type="KEGG" id="fas:105272692"/>
<evidence type="ECO:0000256" key="2">
    <source>
        <dbReference type="ARBA" id="ARBA00022723"/>
    </source>
</evidence>
<dbReference type="PANTHER" id="PTHR10730">
    <property type="entry name" value="PROCOLLAGEN-LYSINE,2-OXOGLUTARATE 5-DIOXYGENASE/GLYCOSYLTRANSFERASE 25 FAMILY MEMBER"/>
    <property type="match status" value="1"/>
</dbReference>
<name>A0A0C9PND8_9HYME</name>
<keyword evidence="3" id="KW-0732">Signal</keyword>
<keyword evidence="7" id="KW-0325">Glycoprotein</keyword>
<accession>A0A9R1UAH0</accession>
<evidence type="ECO:0000313" key="11">
    <source>
        <dbReference type="RefSeq" id="XP_011313208.1"/>
    </source>
</evidence>
<gene>
    <name evidence="9" type="primary">Plod3</name>
    <name evidence="11" type="synonym">LOC105272692</name>
    <name evidence="9" type="ORF">g.29941</name>
</gene>
<dbReference type="InterPro" id="IPR050757">
    <property type="entry name" value="Collagen_mod_GT25"/>
</dbReference>
<dbReference type="GeneID" id="105272692"/>
<dbReference type="Proteomes" id="UP000694866">
    <property type="component" value="Unplaced"/>
</dbReference>
<keyword evidence="2" id="KW-0479">Metal-binding</keyword>
<evidence type="ECO:0000256" key="5">
    <source>
        <dbReference type="ARBA" id="ARBA00023002"/>
    </source>
</evidence>
<organism evidence="9">
    <name type="scientific">Fopius arisanus</name>
    <dbReference type="NCBI Taxonomy" id="64838"/>
    <lineage>
        <taxon>Eukaryota</taxon>
        <taxon>Metazoa</taxon>
        <taxon>Ecdysozoa</taxon>
        <taxon>Arthropoda</taxon>
        <taxon>Hexapoda</taxon>
        <taxon>Insecta</taxon>
        <taxon>Pterygota</taxon>
        <taxon>Neoptera</taxon>
        <taxon>Endopterygota</taxon>
        <taxon>Hymenoptera</taxon>
        <taxon>Apocrita</taxon>
        <taxon>Ichneumonoidea</taxon>
        <taxon>Braconidae</taxon>
        <taxon>Opiinae</taxon>
        <taxon>Fopius</taxon>
    </lineage>
</organism>
<dbReference type="InterPro" id="IPR005123">
    <property type="entry name" value="Oxoglu/Fe-dep_dioxygenase_dom"/>
</dbReference>
<dbReference type="GO" id="GO:0031418">
    <property type="term" value="F:L-ascorbic acid binding"/>
    <property type="evidence" value="ECO:0007669"/>
    <property type="project" value="InterPro"/>
</dbReference>
<dbReference type="GO" id="GO:0005783">
    <property type="term" value="C:endoplasmic reticulum"/>
    <property type="evidence" value="ECO:0007669"/>
    <property type="project" value="TreeGrafter"/>
</dbReference>
<keyword evidence="6" id="KW-0408">Iron</keyword>
<dbReference type="InterPro" id="IPR006620">
    <property type="entry name" value="Pro_4_hyd_alph"/>
</dbReference>
<evidence type="ECO:0000256" key="3">
    <source>
        <dbReference type="ARBA" id="ARBA00022729"/>
    </source>
</evidence>